<evidence type="ECO:0000313" key="1">
    <source>
        <dbReference type="EMBL" id="MEE4542376.1"/>
    </source>
</evidence>
<proteinExistence type="predicted"/>
<dbReference type="EMBL" id="JAZEWV010000006">
    <property type="protein sequence ID" value="MEE4542376.1"/>
    <property type="molecule type" value="Genomic_DNA"/>
</dbReference>
<dbReference type="RefSeq" id="WP_330794308.1">
    <property type="nucleotide sequence ID" value="NZ_JAZEWV010000006.1"/>
</dbReference>
<evidence type="ECO:0000313" key="2">
    <source>
        <dbReference type="Proteomes" id="UP001344658"/>
    </source>
</evidence>
<name>A0ABU7P989_9ACTN</name>
<keyword evidence="2" id="KW-1185">Reference proteome</keyword>
<gene>
    <name evidence="1" type="ORF">V2S66_10430</name>
</gene>
<comment type="caution">
    <text evidence="1">The sequence shown here is derived from an EMBL/GenBank/DDBJ whole genome shotgun (WGS) entry which is preliminary data.</text>
</comment>
<accession>A0ABU7P989</accession>
<reference evidence="1 2" key="1">
    <citation type="submission" date="2023-12" db="EMBL/GenBank/DDBJ databases">
        <title>Streptomyces sp. V4-01.</title>
        <authorList>
            <person name="Somphong A."/>
            <person name="Phongsopitanun W."/>
        </authorList>
    </citation>
    <scope>NUCLEOTIDE SEQUENCE [LARGE SCALE GENOMIC DNA]</scope>
    <source>
        <strain evidence="1 2">V4-01</strain>
    </source>
</reference>
<sequence length="186" mass="18281">MHGKGIDVLTGAMHDPQHGVHARRTPRLAAACLTVAAATAALLGAGGARALAAGPGATPPPTTCSGVVRIDALAFAPAEIAAGQSSTATLVATNCTGQPQNVSETWAASWVSASTTGIPAGCPVIDPLSRQATFAPHARAAASTGYLVFAGCTADALRLTVTVSQSGVLLGRASATLLIDHPVAAG</sequence>
<dbReference type="Proteomes" id="UP001344658">
    <property type="component" value="Unassembled WGS sequence"/>
</dbReference>
<organism evidence="1 2">
    <name type="scientific">Actinacidiphila polyblastidii</name>
    <dbReference type="NCBI Taxonomy" id="3110430"/>
    <lineage>
        <taxon>Bacteria</taxon>
        <taxon>Bacillati</taxon>
        <taxon>Actinomycetota</taxon>
        <taxon>Actinomycetes</taxon>
        <taxon>Kitasatosporales</taxon>
        <taxon>Streptomycetaceae</taxon>
        <taxon>Actinacidiphila</taxon>
    </lineage>
</organism>
<protein>
    <submittedName>
        <fullName evidence="1">Uncharacterized protein</fullName>
    </submittedName>
</protein>